<dbReference type="EMBL" id="CCKQ01007460">
    <property type="protein sequence ID" value="CDW78832.1"/>
    <property type="molecule type" value="Genomic_DNA"/>
</dbReference>
<protein>
    <submittedName>
        <fullName evidence="2">Uncharacterized protein</fullName>
    </submittedName>
</protein>
<evidence type="ECO:0000256" key="1">
    <source>
        <dbReference type="SAM" id="MobiDB-lite"/>
    </source>
</evidence>
<dbReference type="AlphaFoldDB" id="A0A078AB49"/>
<keyword evidence="3" id="KW-1185">Reference proteome</keyword>
<dbReference type="GO" id="GO:0007131">
    <property type="term" value="P:reciprocal meiotic recombination"/>
    <property type="evidence" value="ECO:0007669"/>
    <property type="project" value="TreeGrafter"/>
</dbReference>
<dbReference type="PANTHER" id="PTHR31398">
    <property type="entry name" value="MEIOTIC NUCLEAR DIVISION PROTEIN 1 HOMOLOG"/>
    <property type="match status" value="1"/>
</dbReference>
<sequence>MGLTNVGMCIDKNFSLQLYGSFQTQEVGFLYADVVRCQQNILNQLFPGQNKKCKSQQEIDKVVDLANVLMVFLQQRFDENNFEVPIQDQIDTRRISIMSDTTLQMAFQVQQNTVYAQDNWLSNGLQQDSYVFNEVSIFSQYSKRIKNSTTDPYLRLQFIQDESKQTINRQAYTLFDAFTYTGGLMSIIYAFAQFLTRGIQKQLYYQSLIKRLYLQPNIENLQASDKHELVQEQKIMPQKMQQKNNETQKINNLET</sequence>
<name>A0A078AB49_STYLE</name>
<dbReference type="Proteomes" id="UP000039865">
    <property type="component" value="Unassembled WGS sequence"/>
</dbReference>
<dbReference type="InParanoid" id="A0A078AB49"/>
<feature type="region of interest" description="Disordered" evidence="1">
    <location>
        <begin position="236"/>
        <end position="255"/>
    </location>
</feature>
<proteinExistence type="predicted"/>
<feature type="compositionally biased region" description="Polar residues" evidence="1">
    <location>
        <begin position="239"/>
        <end position="255"/>
    </location>
</feature>
<accession>A0A078AB49</accession>
<organism evidence="2 3">
    <name type="scientific">Stylonychia lemnae</name>
    <name type="common">Ciliate</name>
    <dbReference type="NCBI Taxonomy" id="5949"/>
    <lineage>
        <taxon>Eukaryota</taxon>
        <taxon>Sar</taxon>
        <taxon>Alveolata</taxon>
        <taxon>Ciliophora</taxon>
        <taxon>Intramacronucleata</taxon>
        <taxon>Spirotrichea</taxon>
        <taxon>Stichotrichia</taxon>
        <taxon>Sporadotrichida</taxon>
        <taxon>Oxytrichidae</taxon>
        <taxon>Stylonychinae</taxon>
        <taxon>Stylonychia</taxon>
    </lineage>
</organism>
<gene>
    <name evidence="2" type="primary">Contig11460.g12260</name>
    <name evidence="2" type="ORF">STYLEM_7816</name>
</gene>
<dbReference type="PANTHER" id="PTHR31398:SF0">
    <property type="entry name" value="MEIOTIC NUCLEAR DIVISION PROTEIN 1 HOMOLOG"/>
    <property type="match status" value="1"/>
</dbReference>
<dbReference type="GO" id="GO:0005634">
    <property type="term" value="C:nucleus"/>
    <property type="evidence" value="ECO:0007669"/>
    <property type="project" value="TreeGrafter"/>
</dbReference>
<evidence type="ECO:0000313" key="3">
    <source>
        <dbReference type="Proteomes" id="UP000039865"/>
    </source>
</evidence>
<evidence type="ECO:0000313" key="2">
    <source>
        <dbReference type="EMBL" id="CDW78832.1"/>
    </source>
</evidence>
<reference evidence="2 3" key="1">
    <citation type="submission" date="2014-06" db="EMBL/GenBank/DDBJ databases">
        <authorList>
            <person name="Swart Estienne"/>
        </authorList>
    </citation>
    <scope>NUCLEOTIDE SEQUENCE [LARGE SCALE GENOMIC DNA]</scope>
    <source>
        <strain evidence="2 3">130c</strain>
    </source>
</reference>